<dbReference type="Pfam" id="PF00160">
    <property type="entry name" value="Pro_isomerase"/>
    <property type="match status" value="1"/>
</dbReference>
<organism evidence="6 7">
    <name type="scientific">Rhodanobacter denitrificans</name>
    <dbReference type="NCBI Taxonomy" id="666685"/>
    <lineage>
        <taxon>Bacteria</taxon>
        <taxon>Pseudomonadati</taxon>
        <taxon>Pseudomonadota</taxon>
        <taxon>Gammaproteobacteria</taxon>
        <taxon>Lysobacterales</taxon>
        <taxon>Rhodanobacteraceae</taxon>
        <taxon>Rhodanobacter</taxon>
    </lineage>
</organism>
<keyword evidence="2 4" id="KW-0697">Rotamase</keyword>
<dbReference type="PROSITE" id="PS50072">
    <property type="entry name" value="CSA_PPIASE_2"/>
    <property type="match status" value="1"/>
</dbReference>
<feature type="domain" description="PPIase cyclophilin-type" evidence="5">
    <location>
        <begin position="49"/>
        <end position="207"/>
    </location>
</feature>
<evidence type="ECO:0000256" key="4">
    <source>
        <dbReference type="RuleBase" id="RU363019"/>
    </source>
</evidence>
<evidence type="ECO:0000259" key="5">
    <source>
        <dbReference type="PROSITE" id="PS50072"/>
    </source>
</evidence>
<dbReference type="CDD" id="cd01920">
    <property type="entry name" value="cyclophilin_EcCYP_like"/>
    <property type="match status" value="1"/>
</dbReference>
<evidence type="ECO:0000313" key="6">
    <source>
        <dbReference type="EMBL" id="PZQ13531.1"/>
    </source>
</evidence>
<evidence type="ECO:0000256" key="3">
    <source>
        <dbReference type="ARBA" id="ARBA00023235"/>
    </source>
</evidence>
<comment type="similarity">
    <text evidence="1 4">Belongs to the cyclophilin-type PPIase family.</text>
</comment>
<comment type="function">
    <text evidence="4">PPIases accelerate the folding of proteins. It catalyzes the cis-trans isomerization of proline imidic peptide bonds in oligopeptides.</text>
</comment>
<dbReference type="Proteomes" id="UP000249046">
    <property type="component" value="Unassembled WGS sequence"/>
</dbReference>
<dbReference type="Gene3D" id="2.40.100.10">
    <property type="entry name" value="Cyclophilin-like"/>
    <property type="match status" value="1"/>
</dbReference>
<keyword evidence="4" id="KW-0732">Signal</keyword>
<reference evidence="6 7" key="1">
    <citation type="submission" date="2017-08" db="EMBL/GenBank/DDBJ databases">
        <title>Infants hospitalized years apart are colonized by the same room-sourced microbial strains.</title>
        <authorList>
            <person name="Brooks B."/>
            <person name="Olm M.R."/>
            <person name="Firek B.A."/>
            <person name="Baker R."/>
            <person name="Thomas B.C."/>
            <person name="Morowitz M.J."/>
            <person name="Banfield J.F."/>
        </authorList>
    </citation>
    <scope>NUCLEOTIDE SEQUENCE [LARGE SCALE GENOMIC DNA]</scope>
    <source>
        <strain evidence="6">S2_005_003_R2_42</strain>
    </source>
</reference>
<dbReference type="EMBL" id="QFPO01000009">
    <property type="protein sequence ID" value="PZQ13531.1"/>
    <property type="molecule type" value="Genomic_DNA"/>
</dbReference>
<dbReference type="SUPFAM" id="SSF50891">
    <property type="entry name" value="Cyclophilin-like"/>
    <property type="match status" value="1"/>
</dbReference>
<dbReference type="InterPro" id="IPR029000">
    <property type="entry name" value="Cyclophilin-like_dom_sf"/>
</dbReference>
<keyword evidence="3 4" id="KW-0413">Isomerase</keyword>
<dbReference type="EC" id="5.2.1.8" evidence="4"/>
<gene>
    <name evidence="6" type="ORF">DI564_11620</name>
</gene>
<accession>A0A2W5K9H4</accession>
<dbReference type="PANTHER" id="PTHR43246">
    <property type="entry name" value="PEPTIDYL-PROLYL CIS-TRANS ISOMERASE CYP38, CHLOROPLASTIC"/>
    <property type="match status" value="1"/>
</dbReference>
<feature type="signal peptide" evidence="4">
    <location>
        <begin position="1"/>
        <end position="19"/>
    </location>
</feature>
<evidence type="ECO:0000256" key="1">
    <source>
        <dbReference type="ARBA" id="ARBA00007365"/>
    </source>
</evidence>
<dbReference type="PROSITE" id="PS00170">
    <property type="entry name" value="CSA_PPIASE_1"/>
    <property type="match status" value="1"/>
</dbReference>
<dbReference type="InterPro" id="IPR044665">
    <property type="entry name" value="E_coli_cyclophilin_A-like"/>
</dbReference>
<dbReference type="GO" id="GO:0006457">
    <property type="term" value="P:protein folding"/>
    <property type="evidence" value="ECO:0007669"/>
    <property type="project" value="InterPro"/>
</dbReference>
<comment type="caution">
    <text evidence="6">The sequence shown here is derived from an EMBL/GenBank/DDBJ whole genome shotgun (WGS) entry which is preliminary data.</text>
</comment>
<feature type="chain" id="PRO_5015797686" description="Peptidyl-prolyl cis-trans isomerase" evidence="4">
    <location>
        <begin position="20"/>
        <end position="209"/>
    </location>
</feature>
<evidence type="ECO:0000256" key="2">
    <source>
        <dbReference type="ARBA" id="ARBA00023110"/>
    </source>
</evidence>
<comment type="catalytic activity">
    <reaction evidence="4">
        <text>[protein]-peptidylproline (omega=180) = [protein]-peptidylproline (omega=0)</text>
        <dbReference type="Rhea" id="RHEA:16237"/>
        <dbReference type="Rhea" id="RHEA-COMP:10747"/>
        <dbReference type="Rhea" id="RHEA-COMP:10748"/>
        <dbReference type="ChEBI" id="CHEBI:83833"/>
        <dbReference type="ChEBI" id="CHEBI:83834"/>
        <dbReference type="EC" id="5.2.1.8"/>
    </reaction>
</comment>
<dbReference type="AlphaFoldDB" id="A0A2W5K9H4"/>
<dbReference type="InterPro" id="IPR002130">
    <property type="entry name" value="Cyclophilin-type_PPIase_dom"/>
</dbReference>
<dbReference type="GO" id="GO:0003755">
    <property type="term" value="F:peptidyl-prolyl cis-trans isomerase activity"/>
    <property type="evidence" value="ECO:0007669"/>
    <property type="project" value="UniProtKB-UniRule"/>
</dbReference>
<sequence>MFKSLLLTASLLIPALAFAQSGAPAAKPTEGKTAAPAEKAAAPKVLFKTTLGDITVELYPDKAPKTVENILDYVRSGFYDGTIFHRVIGNFMIQGGGFTADLRQKQTKAPVANEANNGLSNTRGTIAMARTGDPHSATAQFFINVVDNRNLDYVSDQSPMTWGYTVFGKVIAGMDVVDKIKAVQTGAQGPFRSDVPTTAVVIEKAEVVQ</sequence>
<name>A0A2W5K9H4_9GAMM</name>
<dbReference type="PRINTS" id="PR00153">
    <property type="entry name" value="CSAPPISMRASE"/>
</dbReference>
<evidence type="ECO:0000313" key="7">
    <source>
        <dbReference type="Proteomes" id="UP000249046"/>
    </source>
</evidence>
<proteinExistence type="inferred from homology"/>
<dbReference type="InterPro" id="IPR020892">
    <property type="entry name" value="Cyclophilin-type_PPIase_CS"/>
</dbReference>
<protein>
    <recommendedName>
        <fullName evidence="4">Peptidyl-prolyl cis-trans isomerase</fullName>
        <shortName evidence="4">PPIase</shortName>
        <ecNumber evidence="4">5.2.1.8</ecNumber>
    </recommendedName>
</protein>